<evidence type="ECO:0000313" key="3">
    <source>
        <dbReference type="Proteomes" id="UP001243009"/>
    </source>
</evidence>
<protein>
    <submittedName>
        <fullName evidence="2">PsiF family protein</fullName>
    </submittedName>
</protein>
<sequence length="190" mass="19366">MRGAALAALAAGLFLAAGPALAQTAPPAEAQRALTAPQQRMQGCNAEAGRKSLAGEARQKFMSDCLSGNTTEAQPALTAQQERMKTCQAEATTRNLSGEARQRYVNGCLSGNAATGANAAPAPAGNGGRFASEAEAKRTCGGDAVVWANPDSKVFHAAGTQFYGKTQQGGYMCRPAAEKAGFRAAAAGRS</sequence>
<reference evidence="2 3" key="1">
    <citation type="submission" date="2023-08" db="EMBL/GenBank/DDBJ databases">
        <title>The draft genome sequence of Paracraurococcus sp. LOR1-02.</title>
        <authorList>
            <person name="Kingkaew E."/>
            <person name="Tanasupawat S."/>
        </authorList>
    </citation>
    <scope>NUCLEOTIDE SEQUENCE [LARGE SCALE GENOMIC DNA]</scope>
    <source>
        <strain evidence="2 3">LOR1-02</strain>
    </source>
</reference>
<keyword evidence="1" id="KW-0732">Signal</keyword>
<evidence type="ECO:0000313" key="2">
    <source>
        <dbReference type="EMBL" id="MDO9707319.1"/>
    </source>
</evidence>
<name>A0ABT9DTT8_9PROT</name>
<feature type="chain" id="PRO_5046588259" evidence="1">
    <location>
        <begin position="23"/>
        <end position="190"/>
    </location>
</feature>
<dbReference type="InterPro" id="IPR011690">
    <property type="entry name" value="P_starv_induced_PsiF"/>
</dbReference>
<proteinExistence type="predicted"/>
<dbReference type="Pfam" id="PF07769">
    <property type="entry name" value="PsiF_repeat"/>
    <property type="match status" value="2"/>
</dbReference>
<keyword evidence="3" id="KW-1185">Reference proteome</keyword>
<dbReference type="EMBL" id="JAUTWS010000002">
    <property type="protein sequence ID" value="MDO9707319.1"/>
    <property type="molecule type" value="Genomic_DNA"/>
</dbReference>
<comment type="caution">
    <text evidence="2">The sequence shown here is derived from an EMBL/GenBank/DDBJ whole genome shotgun (WGS) entry which is preliminary data.</text>
</comment>
<dbReference type="Proteomes" id="UP001243009">
    <property type="component" value="Unassembled WGS sequence"/>
</dbReference>
<feature type="signal peptide" evidence="1">
    <location>
        <begin position="1"/>
        <end position="22"/>
    </location>
</feature>
<accession>A0ABT9DTT8</accession>
<organism evidence="2 3">
    <name type="scientific">Paracraurococcus lichenis</name>
    <dbReference type="NCBI Taxonomy" id="3064888"/>
    <lineage>
        <taxon>Bacteria</taxon>
        <taxon>Pseudomonadati</taxon>
        <taxon>Pseudomonadota</taxon>
        <taxon>Alphaproteobacteria</taxon>
        <taxon>Acetobacterales</taxon>
        <taxon>Roseomonadaceae</taxon>
        <taxon>Paracraurococcus</taxon>
    </lineage>
</organism>
<dbReference type="RefSeq" id="WP_305102184.1">
    <property type="nucleotide sequence ID" value="NZ_JAUTWS010000002.1"/>
</dbReference>
<gene>
    <name evidence="2" type="ORF">Q7A36_03110</name>
</gene>
<evidence type="ECO:0000256" key="1">
    <source>
        <dbReference type="SAM" id="SignalP"/>
    </source>
</evidence>